<feature type="compositionally biased region" description="Pro residues" evidence="1">
    <location>
        <begin position="1"/>
        <end position="11"/>
    </location>
</feature>
<proteinExistence type="predicted"/>
<feature type="domain" description="CSN8/PSMD8/EIF3K" evidence="2">
    <location>
        <begin position="106"/>
        <end position="243"/>
    </location>
</feature>
<feature type="region of interest" description="Disordered" evidence="1">
    <location>
        <begin position="1"/>
        <end position="52"/>
    </location>
</feature>
<keyword evidence="4" id="KW-1185">Reference proteome</keyword>
<evidence type="ECO:0000313" key="3">
    <source>
        <dbReference type="EMBL" id="KAJ3740567.1"/>
    </source>
</evidence>
<feature type="compositionally biased region" description="Polar residues" evidence="1">
    <location>
        <begin position="35"/>
        <end position="45"/>
    </location>
</feature>
<dbReference type="Proteomes" id="UP001142393">
    <property type="component" value="Unassembled WGS sequence"/>
</dbReference>
<protein>
    <recommendedName>
        <fullName evidence="2">CSN8/PSMD8/EIF3K domain-containing protein</fullName>
    </recommendedName>
</protein>
<dbReference type="InterPro" id="IPR033464">
    <property type="entry name" value="CSN8_PSD8_EIF3K"/>
</dbReference>
<evidence type="ECO:0000259" key="2">
    <source>
        <dbReference type="Pfam" id="PF10075"/>
    </source>
</evidence>
<gene>
    <name evidence="3" type="ORF">DFH05DRAFT_1509377</name>
</gene>
<comment type="caution">
    <text evidence="3">The sequence shown here is derived from an EMBL/GenBank/DDBJ whole genome shotgun (WGS) entry which is preliminary data.</text>
</comment>
<evidence type="ECO:0000256" key="1">
    <source>
        <dbReference type="SAM" id="MobiDB-lite"/>
    </source>
</evidence>
<dbReference type="EMBL" id="JANVFU010000014">
    <property type="protein sequence ID" value="KAJ3740567.1"/>
    <property type="molecule type" value="Genomic_DNA"/>
</dbReference>
<reference evidence="3 4" key="1">
    <citation type="journal article" date="2023" name="Proc. Natl. Acad. Sci. U.S.A.">
        <title>A global phylogenomic analysis of the shiitake genus Lentinula.</title>
        <authorList>
            <person name="Sierra-Patev S."/>
            <person name="Min B."/>
            <person name="Naranjo-Ortiz M."/>
            <person name="Looney B."/>
            <person name="Konkel Z."/>
            <person name="Slot J.C."/>
            <person name="Sakamoto Y."/>
            <person name="Steenwyk J.L."/>
            <person name="Rokas A."/>
            <person name="Carro J."/>
            <person name="Camarero S."/>
            <person name="Ferreira P."/>
            <person name="Molpeceres G."/>
            <person name="Ruiz-Duenas F.J."/>
            <person name="Serrano A."/>
            <person name="Henrissat B."/>
            <person name="Drula E."/>
            <person name="Hughes K.W."/>
            <person name="Mata J.L."/>
            <person name="Ishikawa N.K."/>
            <person name="Vargas-Isla R."/>
            <person name="Ushijima S."/>
            <person name="Smith C.A."/>
            <person name="Donoghue J."/>
            <person name="Ahrendt S."/>
            <person name="Andreopoulos W."/>
            <person name="He G."/>
            <person name="LaButti K."/>
            <person name="Lipzen A."/>
            <person name="Ng V."/>
            <person name="Riley R."/>
            <person name="Sandor L."/>
            <person name="Barry K."/>
            <person name="Martinez A.T."/>
            <person name="Xiao Y."/>
            <person name="Gibbons J.G."/>
            <person name="Terashima K."/>
            <person name="Grigoriev I.V."/>
            <person name="Hibbett D."/>
        </authorList>
    </citation>
    <scope>NUCLEOTIDE SEQUENCE [LARGE SCALE GENOMIC DNA]</scope>
    <source>
        <strain evidence="3 4">TFB7810</strain>
    </source>
</reference>
<dbReference type="Gene3D" id="1.25.40.990">
    <property type="match status" value="1"/>
</dbReference>
<accession>A0A9W8NTM3</accession>
<dbReference type="Pfam" id="PF10075">
    <property type="entry name" value="CSN8_PSD8_EIF3K"/>
    <property type="match status" value="1"/>
</dbReference>
<organism evidence="3 4">
    <name type="scientific">Lentinula detonsa</name>
    <dbReference type="NCBI Taxonomy" id="2804962"/>
    <lineage>
        <taxon>Eukaryota</taxon>
        <taxon>Fungi</taxon>
        <taxon>Dikarya</taxon>
        <taxon>Basidiomycota</taxon>
        <taxon>Agaricomycotina</taxon>
        <taxon>Agaricomycetes</taxon>
        <taxon>Agaricomycetidae</taxon>
        <taxon>Agaricales</taxon>
        <taxon>Marasmiineae</taxon>
        <taxon>Omphalotaceae</taxon>
        <taxon>Lentinula</taxon>
    </lineage>
</organism>
<sequence>MANGPPTPPPTTDVEIQDEARMSDASALAVEASSDPASESTSNAAPQPPLSPPIQLQDPYQLIFPRIAELSSQKRWIELIDIAEMTEINASNDQQLSRLFVIVPLILAYLIQNDLPIAKLVLERLPIDIRMSPLISNLGSLTKAYSAGAYEQIYSKANALVNLVAQPEFQQPELAQVINAMVECFLSSFRDRTFLLLSRAYTSMTLSLAEMYFGLGADELLPIAARHGWAYDTSTKVLKPVPTNETASFFPPAASSLANFNFIAQSVSLLEM</sequence>
<evidence type="ECO:0000313" key="4">
    <source>
        <dbReference type="Proteomes" id="UP001142393"/>
    </source>
</evidence>
<name>A0A9W8NTM3_9AGAR</name>
<dbReference type="AlphaFoldDB" id="A0A9W8NTM3"/>